<name>A0A0P5ZEU4_9CRUS</name>
<keyword evidence="4" id="KW-0138">CF(0)</keyword>
<evidence type="ECO:0000256" key="6">
    <source>
        <dbReference type="ARBA" id="ARBA00023065"/>
    </source>
</evidence>
<evidence type="ECO:0000256" key="3">
    <source>
        <dbReference type="ARBA" id="ARBA00022448"/>
    </source>
</evidence>
<evidence type="ECO:0000256" key="7">
    <source>
        <dbReference type="ARBA" id="ARBA00023128"/>
    </source>
</evidence>
<dbReference type="GO" id="GO:0045259">
    <property type="term" value="C:proton-transporting ATP synthase complex"/>
    <property type="evidence" value="ECO:0007669"/>
    <property type="project" value="UniProtKB-KW"/>
</dbReference>
<evidence type="ECO:0000256" key="9">
    <source>
        <dbReference type="ARBA" id="ARBA00023310"/>
    </source>
</evidence>
<evidence type="ECO:0000256" key="8">
    <source>
        <dbReference type="ARBA" id="ARBA00023136"/>
    </source>
</evidence>
<evidence type="ECO:0000256" key="2">
    <source>
        <dbReference type="ARBA" id="ARBA00005699"/>
    </source>
</evidence>
<evidence type="ECO:0000313" key="10">
    <source>
        <dbReference type="EMBL" id="JAN46550.1"/>
    </source>
</evidence>
<proteinExistence type="inferred from homology"/>
<dbReference type="AlphaFoldDB" id="A0A0P5ZEU4"/>
<keyword evidence="8" id="KW-0472">Membrane</keyword>
<reference evidence="10" key="1">
    <citation type="submission" date="2015-10" db="EMBL/GenBank/DDBJ databases">
        <title>EvidentialGene: Evidence-directed Construction of Complete mRNA Transcriptomes without Genomes.</title>
        <authorList>
            <person name="Gilbert D.G."/>
        </authorList>
    </citation>
    <scope>NUCLEOTIDE SEQUENCE</scope>
</reference>
<accession>A0A0P5ZEU4</accession>
<dbReference type="InterPro" id="IPR006808">
    <property type="entry name" value="ATP_synth_F0_gsu_mt"/>
</dbReference>
<evidence type="ECO:0000256" key="5">
    <source>
        <dbReference type="ARBA" id="ARBA00022781"/>
    </source>
</evidence>
<dbReference type="GO" id="GO:0015986">
    <property type="term" value="P:proton motive force-driven ATP synthesis"/>
    <property type="evidence" value="ECO:0007669"/>
    <property type="project" value="InterPro"/>
</dbReference>
<dbReference type="GO" id="GO:0015078">
    <property type="term" value="F:proton transmembrane transporter activity"/>
    <property type="evidence" value="ECO:0007669"/>
    <property type="project" value="InterPro"/>
</dbReference>
<dbReference type="OrthoDB" id="437at2759"/>
<evidence type="ECO:0000256" key="1">
    <source>
        <dbReference type="ARBA" id="ARBA00004325"/>
    </source>
</evidence>
<evidence type="ECO:0000256" key="4">
    <source>
        <dbReference type="ARBA" id="ARBA00022547"/>
    </source>
</evidence>
<keyword evidence="6" id="KW-0406">Ion transport</keyword>
<comment type="subcellular location">
    <subcellularLocation>
        <location evidence="1">Mitochondrion membrane</location>
    </subcellularLocation>
</comment>
<protein>
    <submittedName>
        <fullName evidence="10">ATP synthase subunit g, mitochondrial</fullName>
    </submittedName>
</protein>
<dbReference type="Pfam" id="PF04718">
    <property type="entry name" value="ATP-synt_G"/>
    <property type="match status" value="1"/>
</dbReference>
<comment type="similarity">
    <text evidence="2">Belongs to the ATPase g subunit family.</text>
</comment>
<keyword evidence="5" id="KW-0375">Hydrogen ion transport</keyword>
<sequence length="132" mass="14686">MDARKTSNWWPKSELLFEPVQISPTKFRKMAKALSGLAAKAPGMIKGVVDYSTPKLNTFWHYARVELTPPTPADIPKITTGLQSLVKSAKTGKWKQVTVKEAWLNTLITAEIAFWFFVGECIGKGSIVGYKV</sequence>
<dbReference type="GO" id="GO:0031966">
    <property type="term" value="C:mitochondrial membrane"/>
    <property type="evidence" value="ECO:0007669"/>
    <property type="project" value="UniProtKB-SubCell"/>
</dbReference>
<dbReference type="EMBL" id="GDIQ01048187">
    <property type="protein sequence ID" value="JAN46550.1"/>
    <property type="molecule type" value="Transcribed_RNA"/>
</dbReference>
<dbReference type="PANTHER" id="PTHR12386">
    <property type="entry name" value="ATP SYNTHASE SUBUNIT"/>
    <property type="match status" value="1"/>
</dbReference>
<keyword evidence="7" id="KW-0496">Mitochondrion</keyword>
<organism evidence="10">
    <name type="scientific">Daphnia magna</name>
    <dbReference type="NCBI Taxonomy" id="35525"/>
    <lineage>
        <taxon>Eukaryota</taxon>
        <taxon>Metazoa</taxon>
        <taxon>Ecdysozoa</taxon>
        <taxon>Arthropoda</taxon>
        <taxon>Crustacea</taxon>
        <taxon>Branchiopoda</taxon>
        <taxon>Diplostraca</taxon>
        <taxon>Cladocera</taxon>
        <taxon>Anomopoda</taxon>
        <taxon>Daphniidae</taxon>
        <taxon>Daphnia</taxon>
    </lineage>
</organism>
<keyword evidence="3" id="KW-0813">Transport</keyword>
<keyword evidence="9" id="KW-0066">ATP synthesis</keyword>